<evidence type="ECO:0000256" key="2">
    <source>
        <dbReference type="ARBA" id="ARBA00022448"/>
    </source>
</evidence>
<dbReference type="InterPro" id="IPR001268">
    <property type="entry name" value="NADH_UbQ_OxRdtase_30kDa_su"/>
</dbReference>
<comment type="similarity">
    <text evidence="1">Belongs to the complex I 30 kDa subunit family.</text>
</comment>
<dbReference type="EMBL" id="UINC01035236">
    <property type="protein sequence ID" value="SVB27328.1"/>
    <property type="molecule type" value="Genomic_DNA"/>
</dbReference>
<dbReference type="InterPro" id="IPR037232">
    <property type="entry name" value="NADH_quin_OxRdtase_su_C/D-like"/>
</dbReference>
<dbReference type="AlphaFoldDB" id="A0A382CM87"/>
<dbReference type="PANTHER" id="PTHR10884:SF14">
    <property type="entry name" value="NADH DEHYDROGENASE [UBIQUINONE] IRON-SULFUR PROTEIN 3, MITOCHONDRIAL"/>
    <property type="match status" value="1"/>
</dbReference>
<dbReference type="InterPro" id="IPR010218">
    <property type="entry name" value="NADH_DH_suC"/>
</dbReference>
<dbReference type="Pfam" id="PF00329">
    <property type="entry name" value="Complex1_30kDa"/>
    <property type="match status" value="1"/>
</dbReference>
<dbReference type="PANTHER" id="PTHR10884">
    <property type="entry name" value="NADH DEHYDROGENASE UBIQUINONE IRON-SULFUR PROTEIN 3"/>
    <property type="match status" value="1"/>
</dbReference>
<accession>A0A382CM87</accession>
<proteinExistence type="inferred from homology"/>
<feature type="domain" description="NADH:ubiquinone oxidoreductase 30kDa subunit" evidence="3">
    <location>
        <begin position="48"/>
        <end position="200"/>
    </location>
</feature>
<dbReference type="GO" id="GO:0016651">
    <property type="term" value="F:oxidoreductase activity, acting on NAD(P)H"/>
    <property type="evidence" value="ECO:0007669"/>
    <property type="project" value="InterPro"/>
</dbReference>
<protein>
    <recommendedName>
        <fullName evidence="3">NADH:ubiquinone oxidoreductase 30kDa subunit domain-containing protein</fullName>
    </recommendedName>
</protein>
<dbReference type="SUPFAM" id="SSF143243">
    <property type="entry name" value="Nqo5-like"/>
    <property type="match status" value="1"/>
</dbReference>
<dbReference type="Gene3D" id="3.30.460.80">
    <property type="entry name" value="NADH:ubiquinone oxidoreductase, 30kDa subunit"/>
    <property type="match status" value="1"/>
</dbReference>
<evidence type="ECO:0000313" key="4">
    <source>
        <dbReference type="EMBL" id="SVB27328.1"/>
    </source>
</evidence>
<dbReference type="NCBIfam" id="NF004730">
    <property type="entry name" value="PRK06074.1-1"/>
    <property type="match status" value="1"/>
</dbReference>
<evidence type="ECO:0000256" key="1">
    <source>
        <dbReference type="ARBA" id="ARBA00007569"/>
    </source>
</evidence>
<name>A0A382CM87_9ZZZZ</name>
<dbReference type="HAMAP" id="MF_01357">
    <property type="entry name" value="NDH1_NuoC"/>
    <property type="match status" value="1"/>
</dbReference>
<organism evidence="4">
    <name type="scientific">marine metagenome</name>
    <dbReference type="NCBI Taxonomy" id="408172"/>
    <lineage>
        <taxon>unclassified sequences</taxon>
        <taxon>metagenomes</taxon>
        <taxon>ecological metagenomes</taxon>
    </lineage>
</organism>
<reference evidence="4" key="1">
    <citation type="submission" date="2018-05" db="EMBL/GenBank/DDBJ databases">
        <authorList>
            <person name="Lanie J.A."/>
            <person name="Ng W.-L."/>
            <person name="Kazmierczak K.M."/>
            <person name="Andrzejewski T.M."/>
            <person name="Davidsen T.M."/>
            <person name="Wayne K.J."/>
            <person name="Tettelin H."/>
            <person name="Glass J.I."/>
            <person name="Rusch D."/>
            <person name="Podicherti R."/>
            <person name="Tsui H.-C.T."/>
            <person name="Winkler M.E."/>
        </authorList>
    </citation>
    <scope>NUCLEOTIDE SEQUENCE</scope>
</reference>
<sequence length="237" mass="27415">MELLNYKKKSKQKNQSLMDKNSNINIIKNKLSEFNLAFLDNQQNVILQIDQANLINVCKILKTDSDLDYSMLIDVCAVDYLTYGEADWITNDATKSGYSRAVKQTIIPDADETFLKRFAVFYQLLSISHNKRLTLKVFTTEINPPSVPSINKIWNSANWFEREAFDLMGIHFKGHPNLTRILTDYGFIGHPFRKDFPTNGNLEIVYDEDKEQVIYQPVSISTRPSVPKVIRDKNDRK</sequence>
<dbReference type="GO" id="GO:0008137">
    <property type="term" value="F:NADH dehydrogenase (ubiquinone) activity"/>
    <property type="evidence" value="ECO:0007669"/>
    <property type="project" value="InterPro"/>
</dbReference>
<gene>
    <name evidence="4" type="ORF">METZ01_LOCUS180182</name>
</gene>
<keyword evidence="2" id="KW-0813">Transport</keyword>
<evidence type="ECO:0000259" key="3">
    <source>
        <dbReference type="Pfam" id="PF00329"/>
    </source>
</evidence>